<evidence type="ECO:0000256" key="3">
    <source>
        <dbReference type="ARBA" id="ARBA00023157"/>
    </source>
</evidence>
<keyword evidence="2" id="KW-0722">Serine protease inhibitor</keyword>
<dbReference type="InterPro" id="IPR036880">
    <property type="entry name" value="Kunitz_BPTI_sf"/>
</dbReference>
<feature type="domain" description="BPTI/Kunitz inhibitor" evidence="5">
    <location>
        <begin position="20"/>
        <end position="77"/>
    </location>
</feature>
<evidence type="ECO:0000313" key="7">
    <source>
        <dbReference type="Proteomes" id="UP001321473"/>
    </source>
</evidence>
<evidence type="ECO:0000259" key="5">
    <source>
        <dbReference type="PROSITE" id="PS50279"/>
    </source>
</evidence>
<sequence length="135" mass="15852">MKFLAIALLWCSNGYVKDRCDFPISSGDFCANDTQYTTMKNVFGYNAATGRCEQYIYYGCGGYGNRFNTRQECWNTCGRKSRSKCTLPDTGLSGAHWRYYYDIKSDTCKSRYYFYYTTDEVNRFFNLRDCEIECK</sequence>
<feature type="signal peptide" evidence="4">
    <location>
        <begin position="1"/>
        <end position="18"/>
    </location>
</feature>
<dbReference type="SMART" id="SM00131">
    <property type="entry name" value="KU"/>
    <property type="match status" value="2"/>
</dbReference>
<dbReference type="EMBL" id="JARKHS020016770">
    <property type="protein sequence ID" value="KAK8773517.1"/>
    <property type="molecule type" value="Genomic_DNA"/>
</dbReference>
<dbReference type="Proteomes" id="UP001321473">
    <property type="component" value="Unassembled WGS sequence"/>
</dbReference>
<dbReference type="GO" id="GO:0004867">
    <property type="term" value="F:serine-type endopeptidase inhibitor activity"/>
    <property type="evidence" value="ECO:0007669"/>
    <property type="project" value="UniProtKB-KW"/>
</dbReference>
<protein>
    <recommendedName>
        <fullName evidence="5">BPTI/Kunitz inhibitor domain-containing protein</fullName>
    </recommendedName>
</protein>
<gene>
    <name evidence="6" type="ORF">V5799_011952</name>
</gene>
<keyword evidence="4" id="KW-0732">Signal</keyword>
<keyword evidence="1" id="KW-0646">Protease inhibitor</keyword>
<accession>A0AAQ4EFF4</accession>
<organism evidence="6 7">
    <name type="scientific">Amblyomma americanum</name>
    <name type="common">Lone star tick</name>
    <dbReference type="NCBI Taxonomy" id="6943"/>
    <lineage>
        <taxon>Eukaryota</taxon>
        <taxon>Metazoa</taxon>
        <taxon>Ecdysozoa</taxon>
        <taxon>Arthropoda</taxon>
        <taxon>Chelicerata</taxon>
        <taxon>Arachnida</taxon>
        <taxon>Acari</taxon>
        <taxon>Parasitiformes</taxon>
        <taxon>Ixodida</taxon>
        <taxon>Ixodoidea</taxon>
        <taxon>Ixodidae</taxon>
        <taxon>Amblyomminae</taxon>
        <taxon>Amblyomma</taxon>
    </lineage>
</organism>
<feature type="chain" id="PRO_5043054453" description="BPTI/Kunitz inhibitor domain-containing protein" evidence="4">
    <location>
        <begin position="19"/>
        <end position="135"/>
    </location>
</feature>
<evidence type="ECO:0000256" key="1">
    <source>
        <dbReference type="ARBA" id="ARBA00022690"/>
    </source>
</evidence>
<proteinExistence type="predicted"/>
<evidence type="ECO:0000313" key="6">
    <source>
        <dbReference type="EMBL" id="KAK8773517.1"/>
    </source>
</evidence>
<reference evidence="6 7" key="1">
    <citation type="journal article" date="2023" name="Arcadia Sci">
        <title>De novo assembly of a long-read Amblyomma americanum tick genome.</title>
        <authorList>
            <person name="Chou S."/>
            <person name="Poskanzer K.E."/>
            <person name="Rollins M."/>
            <person name="Thuy-Boun P.S."/>
        </authorList>
    </citation>
    <scope>NUCLEOTIDE SEQUENCE [LARGE SCALE GENOMIC DNA]</scope>
    <source>
        <strain evidence="6">F_SG_1</strain>
        <tissue evidence="6">Salivary glands</tissue>
    </source>
</reference>
<dbReference type="InterPro" id="IPR050098">
    <property type="entry name" value="TFPI/VKTCI-like"/>
</dbReference>
<dbReference type="SUPFAM" id="SSF57362">
    <property type="entry name" value="BPTI-like"/>
    <property type="match status" value="2"/>
</dbReference>
<comment type="caution">
    <text evidence="6">The sequence shown here is derived from an EMBL/GenBank/DDBJ whole genome shotgun (WGS) entry which is preliminary data.</text>
</comment>
<name>A0AAQ4EFF4_AMBAM</name>
<dbReference type="InterPro" id="IPR002223">
    <property type="entry name" value="Kunitz_BPTI"/>
</dbReference>
<dbReference type="PROSITE" id="PS50279">
    <property type="entry name" value="BPTI_KUNITZ_2"/>
    <property type="match status" value="1"/>
</dbReference>
<evidence type="ECO:0000256" key="2">
    <source>
        <dbReference type="ARBA" id="ARBA00022900"/>
    </source>
</evidence>
<dbReference type="PANTHER" id="PTHR10083">
    <property type="entry name" value="KUNITZ-TYPE PROTEASE INHIBITOR-RELATED"/>
    <property type="match status" value="1"/>
</dbReference>
<dbReference type="PANTHER" id="PTHR10083:SF374">
    <property type="entry name" value="BPTI_KUNITZ INHIBITOR DOMAIN-CONTAINING PROTEIN"/>
    <property type="match status" value="1"/>
</dbReference>
<dbReference type="Pfam" id="PF00014">
    <property type="entry name" value="Kunitz_BPTI"/>
    <property type="match status" value="2"/>
</dbReference>
<keyword evidence="3" id="KW-1015">Disulfide bond</keyword>
<evidence type="ECO:0000256" key="4">
    <source>
        <dbReference type="SAM" id="SignalP"/>
    </source>
</evidence>
<feature type="non-terminal residue" evidence="6">
    <location>
        <position position="135"/>
    </location>
</feature>
<dbReference type="AlphaFoldDB" id="A0AAQ4EFF4"/>
<keyword evidence="7" id="KW-1185">Reference proteome</keyword>
<dbReference type="Gene3D" id="4.10.410.10">
    <property type="entry name" value="Pancreatic trypsin inhibitor Kunitz domain"/>
    <property type="match status" value="2"/>
</dbReference>
<dbReference type="GO" id="GO:0005615">
    <property type="term" value="C:extracellular space"/>
    <property type="evidence" value="ECO:0007669"/>
    <property type="project" value="TreeGrafter"/>
</dbReference>